<keyword evidence="12" id="KW-1185">Reference proteome</keyword>
<dbReference type="SMART" id="SM00721">
    <property type="entry name" value="BAR"/>
    <property type="match status" value="1"/>
</dbReference>
<keyword evidence="6" id="KW-0472">Membrane</keyword>
<evidence type="ECO:0000256" key="5">
    <source>
        <dbReference type="ARBA" id="ARBA00023054"/>
    </source>
</evidence>
<dbReference type="GO" id="GO:0005543">
    <property type="term" value="F:phospholipid binding"/>
    <property type="evidence" value="ECO:0007669"/>
    <property type="project" value="TreeGrafter"/>
</dbReference>
<evidence type="ECO:0000313" key="12">
    <source>
        <dbReference type="Proteomes" id="UP000472264"/>
    </source>
</evidence>
<feature type="domain" description="BAR" evidence="10">
    <location>
        <begin position="24"/>
        <end position="240"/>
    </location>
</feature>
<dbReference type="Pfam" id="PF03114">
    <property type="entry name" value="BAR"/>
    <property type="match status" value="1"/>
</dbReference>
<evidence type="ECO:0000256" key="1">
    <source>
        <dbReference type="ARBA" id="ARBA00004308"/>
    </source>
</evidence>
<evidence type="ECO:0000256" key="3">
    <source>
        <dbReference type="ARBA" id="ARBA00022443"/>
    </source>
</evidence>
<comment type="subcellular location">
    <subcellularLocation>
        <location evidence="2">Cytoplasm</location>
    </subcellularLocation>
    <subcellularLocation>
        <location evidence="1">Endomembrane system</location>
    </subcellularLocation>
</comment>
<dbReference type="Pfam" id="PF14604">
    <property type="entry name" value="SH3_9"/>
    <property type="match status" value="1"/>
</dbReference>
<dbReference type="Gene3D" id="2.30.30.40">
    <property type="entry name" value="SH3 Domains"/>
    <property type="match status" value="1"/>
</dbReference>
<dbReference type="PANTHER" id="PTHR46514">
    <property type="entry name" value="AMPHIPHYSIN"/>
    <property type="match status" value="1"/>
</dbReference>
<dbReference type="Gene3D" id="1.20.1270.60">
    <property type="entry name" value="Arfaptin homology (AH) domain/BAR domain"/>
    <property type="match status" value="1"/>
</dbReference>
<dbReference type="InterPro" id="IPR003017">
    <property type="entry name" value="Amphiphysin_1"/>
</dbReference>
<feature type="region of interest" description="Disordered" evidence="8">
    <location>
        <begin position="605"/>
        <end position="628"/>
    </location>
</feature>
<name>A0A665TMG9_ECHNA</name>
<evidence type="ECO:0000256" key="7">
    <source>
        <dbReference type="PROSITE-ProRule" id="PRU00192"/>
    </source>
</evidence>
<dbReference type="SUPFAM" id="SSF50044">
    <property type="entry name" value="SH3-domain"/>
    <property type="match status" value="1"/>
</dbReference>
<evidence type="ECO:0000256" key="6">
    <source>
        <dbReference type="ARBA" id="ARBA00023136"/>
    </source>
</evidence>
<dbReference type="InterPro" id="IPR036028">
    <property type="entry name" value="SH3-like_dom_sf"/>
</dbReference>
<feature type="compositionally biased region" description="Polar residues" evidence="8">
    <location>
        <begin position="447"/>
        <end position="456"/>
    </location>
</feature>
<dbReference type="PRINTS" id="PR01252">
    <property type="entry name" value="AMPHIPHYSIN1"/>
</dbReference>
<evidence type="ECO:0000256" key="2">
    <source>
        <dbReference type="ARBA" id="ARBA00004496"/>
    </source>
</evidence>
<evidence type="ECO:0000313" key="11">
    <source>
        <dbReference type="Ensembl" id="ENSENLP00000007387.1"/>
    </source>
</evidence>
<evidence type="ECO:0000256" key="8">
    <source>
        <dbReference type="SAM" id="MobiDB-lite"/>
    </source>
</evidence>
<dbReference type="Proteomes" id="UP000472264">
    <property type="component" value="Chromosome 17"/>
</dbReference>
<feature type="region of interest" description="Disordered" evidence="8">
    <location>
        <begin position="387"/>
        <end position="564"/>
    </location>
</feature>
<feature type="region of interest" description="Disordered" evidence="8">
    <location>
        <begin position="244"/>
        <end position="313"/>
    </location>
</feature>
<dbReference type="InterPro" id="IPR003005">
    <property type="entry name" value="Amphiphysin"/>
</dbReference>
<dbReference type="PROSITE" id="PS50002">
    <property type="entry name" value="SH3"/>
    <property type="match status" value="1"/>
</dbReference>
<dbReference type="InterPro" id="IPR004148">
    <property type="entry name" value="BAR_dom"/>
</dbReference>
<keyword evidence="5" id="KW-0175">Coiled coil</keyword>
<reference evidence="11" key="3">
    <citation type="submission" date="2025-09" db="UniProtKB">
        <authorList>
            <consortium name="Ensembl"/>
        </authorList>
    </citation>
    <scope>IDENTIFICATION</scope>
</reference>
<evidence type="ECO:0000256" key="4">
    <source>
        <dbReference type="ARBA" id="ARBA00022490"/>
    </source>
</evidence>
<dbReference type="PROSITE" id="PS51021">
    <property type="entry name" value="BAR"/>
    <property type="match status" value="1"/>
</dbReference>
<reference evidence="11" key="1">
    <citation type="submission" date="2021-04" db="EMBL/GenBank/DDBJ databases">
        <authorList>
            <consortium name="Wellcome Sanger Institute Data Sharing"/>
        </authorList>
    </citation>
    <scope>NUCLEOTIDE SEQUENCE [LARGE SCALE GENOMIC DNA]</scope>
</reference>
<organism evidence="11 12">
    <name type="scientific">Echeneis naucrates</name>
    <name type="common">Live sharksucker</name>
    <dbReference type="NCBI Taxonomy" id="173247"/>
    <lineage>
        <taxon>Eukaryota</taxon>
        <taxon>Metazoa</taxon>
        <taxon>Chordata</taxon>
        <taxon>Craniata</taxon>
        <taxon>Vertebrata</taxon>
        <taxon>Euteleostomi</taxon>
        <taxon>Actinopterygii</taxon>
        <taxon>Neopterygii</taxon>
        <taxon>Teleostei</taxon>
        <taxon>Neoteleostei</taxon>
        <taxon>Acanthomorphata</taxon>
        <taxon>Carangaria</taxon>
        <taxon>Carangiformes</taxon>
        <taxon>Echeneidae</taxon>
        <taxon>Echeneis</taxon>
    </lineage>
</organism>
<dbReference type="AlphaFoldDB" id="A0A665TMG9"/>
<dbReference type="OMA" id="VKMVGEX"/>
<protein>
    <submittedName>
        <fullName evidence="11">Amphiphysin</fullName>
    </submittedName>
</protein>
<sequence length="707" mass="77889">MAEIKTGIFAKNVQKRLNRAQEKVLQKLGKADETKDEQFEQVVINFRRQESEGSRLQREMKSYMSAIKGMQQASINLTQSLHEVYEPDWHGKDDVMTIGKDCDALWEDFHNKLVDSTLLNLDAYLQQFPDLKTRVAKRSRKLIDYDSARHHVETLQASGMKNDRKIMKAEEELKKAQRVFDELNVGLQDELPTLWDSRVGFYIGTYKSVTSLEAKFHREISLVCRQLYEVMTKLAEQHSDKMFTIQGAPSDSGPLRLARTPSPPEDESPPESPDASSNHMLRPVSPGPPRPKSPIQFKKGPPVPPPPKVTPTKEVAEEQIIDLFGGEFLPAPSPSQPNERPGESLLDLDFEAFQPDESVSPIPQTNFNSSFPAISKQAADSGFIADWSADFGPASANGDVSSRVEAPAGGPQGWPQADGWQPCRNTATSLQNREKAAAPEDEVSKRVPQTNTNLHPTATRGDEDETGQADSGVCRAELEDRRTSTPGFIFTNEYGEQIEDSTEDRREKWSRSPDGSGSEYETAEEWGEGGLGGGWASADDELSYDDGPIMNASDGGAGRADGAAADLSEMREICREEKMPIPSVVIEPASSNEGDDDRDVDIISPSAISDNGVSTENRTVKHMSPSGGASGLPEDFLYKVETMHDFEAANSDELELKRGDVVLVVPTASVEDQDAGWLTGIKESDWLTLGVAAQKGLFPENFTQQIE</sequence>
<dbReference type="InParanoid" id="A0A665TMG9"/>
<dbReference type="PANTHER" id="PTHR46514:SF2">
    <property type="entry name" value="AMPHIPHYSIN"/>
    <property type="match status" value="1"/>
</dbReference>
<dbReference type="SUPFAM" id="SSF103657">
    <property type="entry name" value="BAR/IMD domain-like"/>
    <property type="match status" value="1"/>
</dbReference>
<accession>A0A665TMG9</accession>
<evidence type="ECO:0000259" key="9">
    <source>
        <dbReference type="PROSITE" id="PS50002"/>
    </source>
</evidence>
<feature type="domain" description="SH3" evidence="9">
    <location>
        <begin position="635"/>
        <end position="707"/>
    </location>
</feature>
<dbReference type="InterPro" id="IPR001452">
    <property type="entry name" value="SH3_domain"/>
</dbReference>
<dbReference type="InterPro" id="IPR027267">
    <property type="entry name" value="AH/BAR_dom_sf"/>
</dbReference>
<gene>
    <name evidence="11" type="primary">amph</name>
</gene>
<keyword evidence="3 7" id="KW-0728">SH3 domain</keyword>
<dbReference type="GO" id="GO:0048488">
    <property type="term" value="P:synaptic vesicle endocytosis"/>
    <property type="evidence" value="ECO:0007669"/>
    <property type="project" value="TreeGrafter"/>
</dbReference>
<dbReference type="PRINTS" id="PR00452">
    <property type="entry name" value="SH3DOMAIN"/>
</dbReference>
<dbReference type="GO" id="GO:0005886">
    <property type="term" value="C:plasma membrane"/>
    <property type="evidence" value="ECO:0007669"/>
    <property type="project" value="TreeGrafter"/>
</dbReference>
<dbReference type="Ensembl" id="ENSENLT00000007704.1">
    <property type="protein sequence ID" value="ENSENLP00000007387.1"/>
    <property type="gene ID" value="ENSENLG00000003513.1"/>
</dbReference>
<evidence type="ECO:0000259" key="10">
    <source>
        <dbReference type="PROSITE" id="PS51021"/>
    </source>
</evidence>
<proteinExistence type="predicted"/>
<feature type="compositionally biased region" description="Polar residues" evidence="8">
    <location>
        <begin position="606"/>
        <end position="617"/>
    </location>
</feature>
<feature type="compositionally biased region" description="Basic and acidic residues" evidence="8">
    <location>
        <begin position="432"/>
        <end position="445"/>
    </location>
</feature>
<reference evidence="11" key="2">
    <citation type="submission" date="2025-08" db="UniProtKB">
        <authorList>
            <consortium name="Ensembl"/>
        </authorList>
    </citation>
    <scope>IDENTIFICATION</scope>
</reference>
<keyword evidence="4" id="KW-0963">Cytoplasm</keyword>
<dbReference type="SMART" id="SM00326">
    <property type="entry name" value="SH3"/>
    <property type="match status" value="1"/>
</dbReference>
<dbReference type="FunFam" id="1.20.1270.60:FF:000013">
    <property type="entry name" value="Amphiphysin isoform 2"/>
    <property type="match status" value="1"/>
</dbReference>
<dbReference type="GO" id="GO:0008021">
    <property type="term" value="C:synaptic vesicle"/>
    <property type="evidence" value="ECO:0007669"/>
    <property type="project" value="TreeGrafter"/>
</dbReference>
<dbReference type="PRINTS" id="PR01251">
    <property type="entry name" value="AMPHIPHYSIN"/>
</dbReference>